<evidence type="ECO:0000313" key="3">
    <source>
        <dbReference type="Proteomes" id="UP000178587"/>
    </source>
</evidence>
<dbReference type="AlphaFoldDB" id="A0A1F6EIP3"/>
<gene>
    <name evidence="2" type="ORF">A3A34_01045</name>
</gene>
<evidence type="ECO:0000259" key="1">
    <source>
        <dbReference type="PROSITE" id="PS50819"/>
    </source>
</evidence>
<dbReference type="EMBL" id="MFLU01000017">
    <property type="protein sequence ID" value="OGG73513.1"/>
    <property type="molecule type" value="Genomic_DNA"/>
</dbReference>
<comment type="caution">
    <text evidence="2">The sequence shown here is derived from an EMBL/GenBank/DDBJ whole genome shotgun (WGS) entry which is preliminary data.</text>
</comment>
<proteinExistence type="predicted"/>
<name>A0A1F6EIP3_9BACT</name>
<dbReference type="GO" id="GO:0004519">
    <property type="term" value="F:endonuclease activity"/>
    <property type="evidence" value="ECO:0007669"/>
    <property type="project" value="InterPro"/>
</dbReference>
<feature type="domain" description="DOD-type homing endonuclease" evidence="1">
    <location>
        <begin position="18"/>
        <end position="163"/>
    </location>
</feature>
<dbReference type="STRING" id="1798507.A3A34_01045"/>
<sequence length="213" mass="24064">MKRKSNIDLIWSPEFAYVIGIIASDGNLSPSGRHINITSKDREMVETVKSILRLMNKIGRKARGYSKDKKYFVLQFGDINFYEFLLSIGLTPKKSKTIGAVAVPDKFFRDFLRGCFDGDGSLGTFRHPESKHPQVRLRITSASPAFLIWLLKSAQRLFVIEGGYIYSPKNKSVQILSFGKADSIKILHLMYYKKSVPALSRKRKIATGLLVGE</sequence>
<evidence type="ECO:0000313" key="2">
    <source>
        <dbReference type="EMBL" id="OGG73513.1"/>
    </source>
</evidence>
<organism evidence="2 3">
    <name type="scientific">Candidatus Kaiserbacteria bacterium RIFCSPLOWO2_01_FULL_50_24</name>
    <dbReference type="NCBI Taxonomy" id="1798507"/>
    <lineage>
        <taxon>Bacteria</taxon>
        <taxon>Candidatus Kaiseribacteriota</taxon>
    </lineage>
</organism>
<dbReference type="PROSITE" id="PS50819">
    <property type="entry name" value="INTEIN_ENDONUCLEASE"/>
    <property type="match status" value="1"/>
</dbReference>
<reference evidence="2 3" key="1">
    <citation type="journal article" date="2016" name="Nat. Commun.">
        <title>Thousands of microbial genomes shed light on interconnected biogeochemical processes in an aquifer system.</title>
        <authorList>
            <person name="Anantharaman K."/>
            <person name="Brown C.T."/>
            <person name="Hug L.A."/>
            <person name="Sharon I."/>
            <person name="Castelle C.J."/>
            <person name="Probst A.J."/>
            <person name="Thomas B.C."/>
            <person name="Singh A."/>
            <person name="Wilkins M.J."/>
            <person name="Karaoz U."/>
            <person name="Brodie E.L."/>
            <person name="Williams K.H."/>
            <person name="Hubbard S.S."/>
            <person name="Banfield J.F."/>
        </authorList>
    </citation>
    <scope>NUCLEOTIDE SEQUENCE [LARGE SCALE GENOMIC DNA]</scope>
</reference>
<dbReference type="SUPFAM" id="SSF55608">
    <property type="entry name" value="Homing endonucleases"/>
    <property type="match status" value="2"/>
</dbReference>
<dbReference type="Pfam" id="PF14528">
    <property type="entry name" value="LAGLIDADG_3"/>
    <property type="match status" value="1"/>
</dbReference>
<dbReference type="InterPro" id="IPR027434">
    <property type="entry name" value="Homing_endonucl"/>
</dbReference>
<protein>
    <recommendedName>
        <fullName evidence="1">DOD-type homing endonuclease domain-containing protein</fullName>
    </recommendedName>
</protein>
<dbReference type="Gene3D" id="3.10.28.10">
    <property type="entry name" value="Homing endonucleases"/>
    <property type="match status" value="1"/>
</dbReference>
<accession>A0A1F6EIP3</accession>
<dbReference type="InterPro" id="IPR004042">
    <property type="entry name" value="Intein_endonuc_central"/>
</dbReference>
<dbReference type="Proteomes" id="UP000178587">
    <property type="component" value="Unassembled WGS sequence"/>
</dbReference>
<dbReference type="InterPro" id="IPR004860">
    <property type="entry name" value="LAGLIDADG_dom"/>
</dbReference>